<keyword evidence="4" id="KW-1185">Reference proteome</keyword>
<sequence length="691" mass="76113">MPISLPLPPLPISPRPIDPPNPPVEPSLTHTPPSAHPTPLAHSLPSGPSSPSQPHPAGPSHPAASTSLPDPSASPTPAPSLTPPSSHPPSPPHPVASVSPLDPSSAPSLTPSPSHPKSTPLPPRRPLPSRPPFTTSPRPIPVTNPTSSTHPMVTRIKTGNLKPKPKTFLTHLPIDDTPSTVAQALKNPLWRSAMADEVTAQLRNHTWDLVPPPPGCNILTNKWVYRTKVKPDGSLDRRRARLVARGFQQVPGLDFDRTYSPVLKPATLRLVLGIAVSQAWPLHQIDIANAFLHGELQETVYMQQPPGFVDPYKPHHVCRLRKSIYGLRQAPRTWFHCLAAALTRFGFSVSRTDPSLFIYKSGSVRLYMLVYVDDIVITGNDSALIQRLMAFLHENFALRELGPLSYFLGIEVQRSSKGIVLNQRKFILDLLERAKMSMANPISTPATSDLLQQTAPALSPRFADPALYRSIVGGLQYLSFTRPDLSFAVNLVSQFQQDPTDAHWAAVKRILRYLKGTINRGLVFSQSPTMHIHGYSDASWASCPKDRKSITGFAVFCGSNLVSWSTRKQKSVARSSTECEYRALATLASEVLWLRSLLQELGQTIPSAPALWCDNLGATFLAHNPVFHNRSKHMEIEFHFVRDQVSKGHLHVHYLPATDQIADVLTKPLPRVSFNRFCSKFRLTEPQLAGA</sequence>
<accession>A0AAV2FLC6</accession>
<evidence type="ECO:0000259" key="2">
    <source>
        <dbReference type="Pfam" id="PF07727"/>
    </source>
</evidence>
<proteinExistence type="predicted"/>
<organism evidence="3 4">
    <name type="scientific">Linum trigynum</name>
    <dbReference type="NCBI Taxonomy" id="586398"/>
    <lineage>
        <taxon>Eukaryota</taxon>
        <taxon>Viridiplantae</taxon>
        <taxon>Streptophyta</taxon>
        <taxon>Embryophyta</taxon>
        <taxon>Tracheophyta</taxon>
        <taxon>Spermatophyta</taxon>
        <taxon>Magnoliopsida</taxon>
        <taxon>eudicotyledons</taxon>
        <taxon>Gunneridae</taxon>
        <taxon>Pentapetalae</taxon>
        <taxon>rosids</taxon>
        <taxon>fabids</taxon>
        <taxon>Malpighiales</taxon>
        <taxon>Linaceae</taxon>
        <taxon>Linum</taxon>
    </lineage>
</organism>
<dbReference type="AlphaFoldDB" id="A0AAV2FLC6"/>
<dbReference type="PANTHER" id="PTHR11439:SF455">
    <property type="entry name" value="RLK (RECEPTOR-LIKE PROTEIN KINASE) 8, PUTATIVE-RELATED"/>
    <property type="match status" value="1"/>
</dbReference>
<feature type="compositionally biased region" description="Pro residues" evidence="1">
    <location>
        <begin position="119"/>
        <end position="131"/>
    </location>
</feature>
<dbReference type="EMBL" id="OZ034820">
    <property type="protein sequence ID" value="CAL1399161.1"/>
    <property type="molecule type" value="Genomic_DNA"/>
</dbReference>
<reference evidence="3 4" key="1">
    <citation type="submission" date="2024-04" db="EMBL/GenBank/DDBJ databases">
        <authorList>
            <person name="Fracassetti M."/>
        </authorList>
    </citation>
    <scope>NUCLEOTIDE SEQUENCE [LARGE SCALE GENOMIC DNA]</scope>
</reference>
<dbReference type="InterPro" id="IPR013103">
    <property type="entry name" value="RVT_2"/>
</dbReference>
<feature type="compositionally biased region" description="Low complexity" evidence="1">
    <location>
        <begin position="95"/>
        <end position="118"/>
    </location>
</feature>
<evidence type="ECO:0000313" key="3">
    <source>
        <dbReference type="EMBL" id="CAL1399161.1"/>
    </source>
</evidence>
<feature type="compositionally biased region" description="Pro residues" evidence="1">
    <location>
        <begin position="1"/>
        <end position="25"/>
    </location>
</feature>
<protein>
    <recommendedName>
        <fullName evidence="2">Reverse transcriptase Ty1/copia-type domain-containing protein</fullName>
    </recommendedName>
</protein>
<dbReference type="Pfam" id="PF07727">
    <property type="entry name" value="RVT_2"/>
    <property type="match status" value="1"/>
</dbReference>
<dbReference type="Proteomes" id="UP001497516">
    <property type="component" value="Chromosome 7"/>
</dbReference>
<feature type="compositionally biased region" description="Low complexity" evidence="1">
    <location>
        <begin position="39"/>
        <end position="50"/>
    </location>
</feature>
<feature type="compositionally biased region" description="Low complexity" evidence="1">
    <location>
        <begin position="60"/>
        <end position="71"/>
    </location>
</feature>
<gene>
    <name evidence="3" type="ORF">LTRI10_LOCUS39352</name>
</gene>
<feature type="domain" description="Reverse transcriptase Ty1/copia-type" evidence="2">
    <location>
        <begin position="204"/>
        <end position="446"/>
    </location>
</feature>
<dbReference type="PANTHER" id="PTHR11439">
    <property type="entry name" value="GAG-POL-RELATED RETROTRANSPOSON"/>
    <property type="match status" value="1"/>
</dbReference>
<evidence type="ECO:0000256" key="1">
    <source>
        <dbReference type="SAM" id="MobiDB-lite"/>
    </source>
</evidence>
<evidence type="ECO:0000313" key="4">
    <source>
        <dbReference type="Proteomes" id="UP001497516"/>
    </source>
</evidence>
<dbReference type="InterPro" id="IPR043502">
    <property type="entry name" value="DNA/RNA_pol_sf"/>
</dbReference>
<dbReference type="CDD" id="cd09272">
    <property type="entry name" value="RNase_HI_RT_Ty1"/>
    <property type="match status" value="1"/>
</dbReference>
<name>A0AAV2FLC6_9ROSI</name>
<feature type="region of interest" description="Disordered" evidence="1">
    <location>
        <begin position="1"/>
        <end position="164"/>
    </location>
</feature>
<feature type="compositionally biased region" description="Pro residues" evidence="1">
    <location>
        <begin position="72"/>
        <end position="94"/>
    </location>
</feature>
<dbReference type="SUPFAM" id="SSF56672">
    <property type="entry name" value="DNA/RNA polymerases"/>
    <property type="match status" value="1"/>
</dbReference>